<dbReference type="AlphaFoldDB" id="A0A6L7A916"/>
<comment type="caution">
    <text evidence="1">The sequence shown here is derived from an EMBL/GenBank/DDBJ whole genome shotgun (WGS) entry which is preliminary data.</text>
</comment>
<name>A0A6L7A916_LEULA</name>
<reference evidence="1 2" key="1">
    <citation type="submission" date="2019-12" db="EMBL/GenBank/DDBJ databases">
        <title>Complete genome sequence of Leuconostoc lactis strain AVN1 provides insights into metabolic potential.</title>
        <authorList>
            <person name="Besrour N."/>
            <person name="Najjari A."/>
            <person name="Fhoula I."/>
            <person name="Jaballah S."/>
            <person name="Klibi N."/>
            <person name="Ouzari H.I."/>
        </authorList>
    </citation>
    <scope>NUCLEOTIDE SEQUENCE [LARGE SCALE GENOMIC DNA]</scope>
    <source>
        <strain evidence="1 2">AVN1</strain>
    </source>
</reference>
<accession>A0A6L7A916</accession>
<dbReference type="Proteomes" id="UP000478636">
    <property type="component" value="Unassembled WGS sequence"/>
</dbReference>
<dbReference type="EMBL" id="WSZI01000013">
    <property type="protein sequence ID" value="MWN20850.1"/>
    <property type="molecule type" value="Genomic_DNA"/>
</dbReference>
<protein>
    <submittedName>
        <fullName evidence="1">Uncharacterized protein</fullName>
    </submittedName>
</protein>
<sequence>MKKTLLLSATAAILAGAFSPAVFADTTSGSTAAASSTPAPSATTAGGSMSAVVATDNVMPIVSGTTNYNFGNINYAWNNGTASLTQGTAAATGSFSVQNLKTQLDWTLSATYSDSNAVDAHGNQAVVIPNVALKAANLNNYATTTVAAPGATLNLANGTPSFTGTVAYTIAPANVQ</sequence>
<organism evidence="1 2">
    <name type="scientific">Leuconostoc lactis</name>
    <dbReference type="NCBI Taxonomy" id="1246"/>
    <lineage>
        <taxon>Bacteria</taxon>
        <taxon>Bacillati</taxon>
        <taxon>Bacillota</taxon>
        <taxon>Bacilli</taxon>
        <taxon>Lactobacillales</taxon>
        <taxon>Lactobacillaceae</taxon>
        <taxon>Leuconostoc</taxon>
    </lineage>
</organism>
<gene>
    <name evidence="1" type="ORF">GQS40_04070</name>
</gene>
<evidence type="ECO:0000313" key="2">
    <source>
        <dbReference type="Proteomes" id="UP000478636"/>
    </source>
</evidence>
<dbReference type="RefSeq" id="WP_029509155.1">
    <property type="nucleotide sequence ID" value="NZ_DAITWI010000001.1"/>
</dbReference>
<evidence type="ECO:0000313" key="1">
    <source>
        <dbReference type="EMBL" id="MWN20850.1"/>
    </source>
</evidence>
<proteinExistence type="predicted"/>